<dbReference type="RefSeq" id="WP_184530228.1">
    <property type="nucleotide sequence ID" value="NZ_JACHGK010000031.1"/>
</dbReference>
<evidence type="ECO:0000313" key="2">
    <source>
        <dbReference type="Proteomes" id="UP000531594"/>
    </source>
</evidence>
<protein>
    <submittedName>
        <fullName evidence="1">Uncharacterized protein</fullName>
    </submittedName>
</protein>
<evidence type="ECO:0000313" key="1">
    <source>
        <dbReference type="EMBL" id="MBB6447879.1"/>
    </source>
</evidence>
<accession>A0A7X0HVZ8</accession>
<gene>
    <name evidence="1" type="ORF">HNR53_004590</name>
</gene>
<name>A0A7X0HVZ8_9BACI</name>
<proteinExistence type="predicted"/>
<dbReference type="AlphaFoldDB" id="A0A7X0HVZ8"/>
<sequence>MINGFNYRGVNFVTVNLGNKKIPVLNKFISFDLSRDENKTLDTLAAYLKNIQFLDFEKINPVMFEQLIVDLLKKMSFNIEAINMKVCLPTREKSLEYI</sequence>
<dbReference type="Proteomes" id="UP000531594">
    <property type="component" value="Unassembled WGS sequence"/>
</dbReference>
<dbReference type="EMBL" id="JACHGK010000031">
    <property type="protein sequence ID" value="MBB6447879.1"/>
    <property type="molecule type" value="Genomic_DNA"/>
</dbReference>
<reference evidence="1 2" key="1">
    <citation type="submission" date="2020-08" db="EMBL/GenBank/DDBJ databases">
        <title>Genomic Encyclopedia of Type Strains, Phase IV (KMG-IV): sequencing the most valuable type-strain genomes for metagenomic binning, comparative biology and taxonomic classification.</title>
        <authorList>
            <person name="Goeker M."/>
        </authorList>
    </citation>
    <scope>NUCLEOTIDE SEQUENCE [LARGE SCALE GENOMIC DNA]</scope>
    <source>
        <strain evidence="1 2">DSM 5391</strain>
    </source>
</reference>
<organism evidence="1 2">
    <name type="scientific">Bacillus benzoevorans</name>
    <dbReference type="NCBI Taxonomy" id="1456"/>
    <lineage>
        <taxon>Bacteria</taxon>
        <taxon>Bacillati</taxon>
        <taxon>Bacillota</taxon>
        <taxon>Bacilli</taxon>
        <taxon>Bacillales</taxon>
        <taxon>Bacillaceae</taxon>
        <taxon>Bacillus</taxon>
    </lineage>
</organism>
<keyword evidence="2" id="KW-1185">Reference proteome</keyword>
<comment type="caution">
    <text evidence="1">The sequence shown here is derived from an EMBL/GenBank/DDBJ whole genome shotgun (WGS) entry which is preliminary data.</text>
</comment>